<reference evidence="3 4" key="1">
    <citation type="journal article" date="2021" name="Sci. Rep.">
        <title>The distribution of antibiotic resistance genes in chicken gut microbiota commensals.</title>
        <authorList>
            <person name="Juricova H."/>
            <person name="Matiasovicova J."/>
            <person name="Kubasova T."/>
            <person name="Cejkova D."/>
            <person name="Rychlik I."/>
        </authorList>
    </citation>
    <scope>NUCLEOTIDE SEQUENCE [LARGE SCALE GENOMIC DNA]</scope>
    <source>
        <strain evidence="3 4">An829</strain>
    </source>
</reference>
<organism evidence="3 4">
    <name type="scientific">Sutterella massiliensis</name>
    <dbReference type="NCBI Taxonomy" id="1816689"/>
    <lineage>
        <taxon>Bacteria</taxon>
        <taxon>Pseudomonadati</taxon>
        <taxon>Pseudomonadota</taxon>
        <taxon>Betaproteobacteria</taxon>
        <taxon>Burkholderiales</taxon>
        <taxon>Sutterellaceae</taxon>
        <taxon>Sutterella</taxon>
    </lineage>
</organism>
<dbReference type="RefSeq" id="WP_205104669.1">
    <property type="nucleotide sequence ID" value="NZ_JACJJC010000073.1"/>
</dbReference>
<feature type="region of interest" description="Disordered" evidence="2">
    <location>
        <begin position="305"/>
        <end position="354"/>
    </location>
</feature>
<accession>A0ABS2DUN4</accession>
<dbReference type="Proteomes" id="UP000715095">
    <property type="component" value="Unassembled WGS sequence"/>
</dbReference>
<name>A0ABS2DUN4_9BURK</name>
<evidence type="ECO:0000256" key="1">
    <source>
        <dbReference type="SAM" id="Coils"/>
    </source>
</evidence>
<feature type="compositionally biased region" description="Basic and acidic residues" evidence="2">
    <location>
        <begin position="305"/>
        <end position="329"/>
    </location>
</feature>
<feature type="region of interest" description="Disordered" evidence="2">
    <location>
        <begin position="81"/>
        <end position="111"/>
    </location>
</feature>
<evidence type="ECO:0000313" key="3">
    <source>
        <dbReference type="EMBL" id="MBM6705041.1"/>
    </source>
</evidence>
<sequence>MPEETPSAAALEAAEEATQPNVLLEAIDTAEPPDGPQLRIVVGAQEQPDRDRPIDAAEAAIPDALEGGPSTVQIEEPQEIGEKAGGASLQQADKPTGGKPRREEKNRRRTLTAASRENRFVSDERIVVPVVRNVYRNHAADYSRAYITRRFSVNSNIAQVLFEHNYDRIDYANYIVSLVIPSIAPQEISRRTNEALEALYTELEQKLDDTIASTQAMVAKRKLNDTPTSAYDHPRRYETPVRSPYSIRYLNIVAKYDRLNGLVDCLWLNGYLSINVRMQTSNLWQKRLRRFATALNELRMSALRETSDASRDRIRNGLRQTQEEARRVVESQAAPAAEQHETTGTAPADNAPAA</sequence>
<feature type="coiled-coil region" evidence="1">
    <location>
        <begin position="186"/>
        <end position="213"/>
    </location>
</feature>
<dbReference type="EMBL" id="JACJJC010000073">
    <property type="protein sequence ID" value="MBM6705041.1"/>
    <property type="molecule type" value="Genomic_DNA"/>
</dbReference>
<comment type="caution">
    <text evidence="3">The sequence shown here is derived from an EMBL/GenBank/DDBJ whole genome shotgun (WGS) entry which is preliminary data.</text>
</comment>
<evidence type="ECO:0000313" key="4">
    <source>
        <dbReference type="Proteomes" id="UP000715095"/>
    </source>
</evidence>
<gene>
    <name evidence="3" type="ORF">H6A60_11245</name>
</gene>
<keyword evidence="1" id="KW-0175">Coiled coil</keyword>
<evidence type="ECO:0000256" key="2">
    <source>
        <dbReference type="SAM" id="MobiDB-lite"/>
    </source>
</evidence>
<proteinExistence type="predicted"/>
<keyword evidence="4" id="KW-1185">Reference proteome</keyword>
<protein>
    <recommendedName>
        <fullName evidence="5">DUF1845 domain-containing protein</fullName>
    </recommendedName>
</protein>
<feature type="region of interest" description="Disordered" evidence="2">
    <location>
        <begin position="29"/>
        <end position="69"/>
    </location>
</feature>
<evidence type="ECO:0008006" key="5">
    <source>
        <dbReference type="Google" id="ProtNLM"/>
    </source>
</evidence>